<dbReference type="InterPro" id="IPR036652">
    <property type="entry name" value="YjeF_N_dom_sf"/>
</dbReference>
<comment type="cofactor">
    <cofactor evidence="17">
        <name>Mg(2+)</name>
        <dbReference type="ChEBI" id="CHEBI:18420"/>
    </cofactor>
</comment>
<comment type="catalytic activity">
    <reaction evidence="16 17 19">
        <text>(6S)-NADPHX + ADP = AMP + phosphate + NADPH + H(+)</text>
        <dbReference type="Rhea" id="RHEA:32235"/>
        <dbReference type="ChEBI" id="CHEBI:15378"/>
        <dbReference type="ChEBI" id="CHEBI:43474"/>
        <dbReference type="ChEBI" id="CHEBI:57783"/>
        <dbReference type="ChEBI" id="CHEBI:64076"/>
        <dbReference type="ChEBI" id="CHEBI:456215"/>
        <dbReference type="ChEBI" id="CHEBI:456216"/>
        <dbReference type="EC" id="4.2.1.136"/>
    </reaction>
</comment>
<evidence type="ECO:0000256" key="11">
    <source>
        <dbReference type="ARBA" id="ARBA00023235"/>
    </source>
</evidence>
<feature type="domain" description="YjeF N-terminal" evidence="21">
    <location>
        <begin position="10"/>
        <end position="224"/>
    </location>
</feature>
<feature type="binding site" evidence="18">
    <location>
        <begin position="131"/>
        <end position="137"/>
    </location>
    <ligand>
        <name>(6S)-NADPHX</name>
        <dbReference type="ChEBI" id="CHEBI:64076"/>
    </ligand>
</feature>
<organism evidence="22 23">
    <name type="scientific">Arthrobacter deserti</name>
    <dbReference type="NCBI Taxonomy" id="1742687"/>
    <lineage>
        <taxon>Bacteria</taxon>
        <taxon>Bacillati</taxon>
        <taxon>Actinomycetota</taxon>
        <taxon>Actinomycetes</taxon>
        <taxon>Micrococcales</taxon>
        <taxon>Micrococcaceae</taxon>
        <taxon>Arthrobacter</taxon>
    </lineage>
</organism>
<evidence type="ECO:0000313" key="23">
    <source>
        <dbReference type="Proteomes" id="UP000523795"/>
    </source>
</evidence>
<keyword evidence="23" id="KW-1185">Reference proteome</keyword>
<comment type="similarity">
    <text evidence="18">Belongs to the NnrE/AIBP family.</text>
</comment>
<comment type="similarity">
    <text evidence="17">Belongs to the NnrD/CARKD family.</text>
</comment>
<dbReference type="HAMAP" id="MF_01965">
    <property type="entry name" value="NADHX_dehydratase"/>
    <property type="match status" value="1"/>
</dbReference>
<dbReference type="CDD" id="cd01171">
    <property type="entry name" value="YXKO-related"/>
    <property type="match status" value="1"/>
</dbReference>
<name>A0ABX1JMF2_9MICC</name>
<dbReference type="PROSITE" id="PS51385">
    <property type="entry name" value="YJEF_N"/>
    <property type="match status" value="1"/>
</dbReference>
<evidence type="ECO:0000256" key="12">
    <source>
        <dbReference type="ARBA" id="ARBA00023239"/>
    </source>
</evidence>
<dbReference type="InterPro" id="IPR030677">
    <property type="entry name" value="Nnr"/>
</dbReference>
<feature type="binding site" evidence="18">
    <location>
        <position position="63"/>
    </location>
    <ligand>
        <name>K(+)</name>
        <dbReference type="ChEBI" id="CHEBI:29103"/>
    </ligand>
</feature>
<feature type="binding site" evidence="18">
    <location>
        <position position="170"/>
    </location>
    <ligand>
        <name>K(+)</name>
        <dbReference type="ChEBI" id="CHEBI:29103"/>
    </ligand>
</feature>
<dbReference type="InterPro" id="IPR004443">
    <property type="entry name" value="YjeF_N_dom"/>
</dbReference>
<evidence type="ECO:0000256" key="4">
    <source>
        <dbReference type="ARBA" id="ARBA00009524"/>
    </source>
</evidence>
<feature type="domain" description="YjeF C-terminal" evidence="20">
    <location>
        <begin position="231"/>
        <end position="506"/>
    </location>
</feature>
<feature type="binding site" evidence="17">
    <location>
        <position position="266"/>
    </location>
    <ligand>
        <name>(6S)-NADPHX</name>
        <dbReference type="ChEBI" id="CHEBI:64076"/>
    </ligand>
</feature>
<gene>
    <name evidence="17" type="primary">nnrD</name>
    <name evidence="18" type="synonym">nnrE</name>
    <name evidence="22" type="ORF">HER39_07805</name>
</gene>
<evidence type="ECO:0000256" key="13">
    <source>
        <dbReference type="ARBA" id="ARBA00023268"/>
    </source>
</evidence>
<keyword evidence="7 17" id="KW-0067">ATP-binding</keyword>
<feature type="binding site" evidence="17">
    <location>
        <begin position="407"/>
        <end position="411"/>
    </location>
    <ligand>
        <name>AMP</name>
        <dbReference type="ChEBI" id="CHEBI:456215"/>
    </ligand>
</feature>
<feature type="binding site" evidence="18">
    <location>
        <position position="167"/>
    </location>
    <ligand>
        <name>(6S)-NADPHX</name>
        <dbReference type="ChEBI" id="CHEBI:64076"/>
    </ligand>
</feature>
<comment type="subunit">
    <text evidence="17">Homotetramer.</text>
</comment>
<evidence type="ECO:0000256" key="14">
    <source>
        <dbReference type="ARBA" id="ARBA00025153"/>
    </source>
</evidence>
<dbReference type="EC" id="4.2.1.136" evidence="19"/>
<comment type="catalytic activity">
    <reaction evidence="1 18 19">
        <text>(6R)-NADHX = (6S)-NADHX</text>
        <dbReference type="Rhea" id="RHEA:32215"/>
        <dbReference type="ChEBI" id="CHEBI:64074"/>
        <dbReference type="ChEBI" id="CHEBI:64075"/>
        <dbReference type="EC" id="5.1.99.6"/>
    </reaction>
</comment>
<reference evidence="22 23" key="1">
    <citation type="submission" date="2020-04" db="EMBL/GenBank/DDBJ databases">
        <authorList>
            <person name="Liu S."/>
        </authorList>
    </citation>
    <scope>NUCLEOTIDE SEQUENCE [LARGE SCALE GENOMIC DNA]</scope>
    <source>
        <strain evidence="22 23">CGMCC 1.15091</strain>
    </source>
</reference>
<evidence type="ECO:0000259" key="21">
    <source>
        <dbReference type="PROSITE" id="PS51385"/>
    </source>
</evidence>
<dbReference type="InterPro" id="IPR017953">
    <property type="entry name" value="Carbohydrate_kinase_pred_CS"/>
</dbReference>
<comment type="similarity">
    <text evidence="4 19">In the C-terminal section; belongs to the NnrD/CARKD family.</text>
</comment>
<evidence type="ECO:0000256" key="1">
    <source>
        <dbReference type="ARBA" id="ARBA00000013"/>
    </source>
</evidence>
<comment type="function">
    <text evidence="17">Catalyzes the dehydration of the S-form of NAD(P)HX at the expense of ADP, which is converted to AMP. Together with NAD(P)HX epimerase, which catalyzes the epimerization of the S- and R-forms, the enzyme allows the repair of both epimers of NAD(P)HX, a damaged form of NAD(P)H that is a result of enzymatic or heat-dependent hydration.</text>
</comment>
<keyword evidence="13" id="KW-0511">Multifunctional enzyme</keyword>
<dbReference type="EMBL" id="JAAZSR010000094">
    <property type="protein sequence ID" value="NKX50472.1"/>
    <property type="molecule type" value="Genomic_DNA"/>
</dbReference>
<dbReference type="Pfam" id="PF03853">
    <property type="entry name" value="YjeF_N"/>
    <property type="match status" value="1"/>
</dbReference>
<evidence type="ECO:0000256" key="19">
    <source>
        <dbReference type="PIRNR" id="PIRNR017184"/>
    </source>
</evidence>
<accession>A0ABX1JMF2</accession>
<evidence type="ECO:0000256" key="9">
    <source>
        <dbReference type="ARBA" id="ARBA00022958"/>
    </source>
</evidence>
<dbReference type="PROSITE" id="PS51383">
    <property type="entry name" value="YJEF_C_3"/>
    <property type="match status" value="1"/>
</dbReference>
<keyword evidence="9 18" id="KW-0630">Potassium</keyword>
<evidence type="ECO:0000256" key="15">
    <source>
        <dbReference type="ARBA" id="ARBA00048238"/>
    </source>
</evidence>
<keyword evidence="5 18" id="KW-0479">Metal-binding</keyword>
<evidence type="ECO:0000256" key="2">
    <source>
        <dbReference type="ARBA" id="ARBA00000909"/>
    </source>
</evidence>
<evidence type="ECO:0000256" key="10">
    <source>
        <dbReference type="ARBA" id="ARBA00023027"/>
    </source>
</evidence>
<evidence type="ECO:0000313" key="22">
    <source>
        <dbReference type="EMBL" id="NKX50472.1"/>
    </source>
</evidence>
<dbReference type="Gene3D" id="3.40.1190.20">
    <property type="match status" value="1"/>
</dbReference>
<evidence type="ECO:0000256" key="6">
    <source>
        <dbReference type="ARBA" id="ARBA00022741"/>
    </source>
</evidence>
<evidence type="ECO:0000259" key="20">
    <source>
        <dbReference type="PROSITE" id="PS51383"/>
    </source>
</evidence>
<dbReference type="EC" id="5.1.99.6" evidence="19"/>
<feature type="binding site" evidence="18">
    <location>
        <begin position="62"/>
        <end position="66"/>
    </location>
    <ligand>
        <name>(6S)-NADPHX</name>
        <dbReference type="ChEBI" id="CHEBI:64076"/>
    </ligand>
</feature>
<evidence type="ECO:0000256" key="5">
    <source>
        <dbReference type="ARBA" id="ARBA00022723"/>
    </source>
</evidence>
<dbReference type="Gene3D" id="3.40.50.10260">
    <property type="entry name" value="YjeF N-terminal domain"/>
    <property type="match status" value="1"/>
</dbReference>
<proteinExistence type="inferred from homology"/>
<keyword evidence="8 17" id="KW-0521">NADP</keyword>
<feature type="binding site" evidence="17">
    <location>
        <position position="365"/>
    </location>
    <ligand>
        <name>(6S)-NADPHX</name>
        <dbReference type="ChEBI" id="CHEBI:64076"/>
    </ligand>
</feature>
<feature type="binding site" evidence="18">
    <location>
        <position position="127"/>
    </location>
    <ligand>
        <name>K(+)</name>
        <dbReference type="ChEBI" id="CHEBI:29103"/>
    </ligand>
</feature>
<evidence type="ECO:0000256" key="18">
    <source>
        <dbReference type="HAMAP-Rule" id="MF_01966"/>
    </source>
</evidence>
<dbReference type="Pfam" id="PF01256">
    <property type="entry name" value="Carb_kinase"/>
    <property type="match status" value="1"/>
</dbReference>
<feature type="binding site" evidence="17">
    <location>
        <position position="321"/>
    </location>
    <ligand>
        <name>(6S)-NADPHX</name>
        <dbReference type="ChEBI" id="CHEBI:64076"/>
    </ligand>
</feature>
<dbReference type="SUPFAM" id="SSF64153">
    <property type="entry name" value="YjeF N-terminal domain-like"/>
    <property type="match status" value="1"/>
</dbReference>
<dbReference type="InterPro" id="IPR029056">
    <property type="entry name" value="Ribokinase-like"/>
</dbReference>
<keyword evidence="6 17" id="KW-0547">Nucleotide-binding</keyword>
<keyword evidence="12 17" id="KW-0456">Lyase</keyword>
<keyword evidence="11 18" id="KW-0413">Isomerase</keyword>
<comment type="function">
    <text evidence="14 19">Bifunctional enzyme that catalyzes the epimerization of the S- and R-forms of NAD(P)HX and the dehydration of the S-form of NAD(P)HX at the expense of ADP, which is converted to AMP. This allows the repair of both epimers of NAD(P)HX, a damaged form of NAD(P)H that is a result of enzymatic or heat-dependent hydration.</text>
</comment>
<comment type="function">
    <text evidence="18">Catalyzes the epimerization of the S- and R-forms of NAD(P)HX, a damaged form of NAD(P)H that is a result of enzymatic or heat-dependent hydration. This is a prerequisite for the S-specific NAD(P)H-hydrate dehydratase to allow the repair of both epimers of NAD(P)HX.</text>
</comment>
<evidence type="ECO:0000256" key="8">
    <source>
        <dbReference type="ARBA" id="ARBA00022857"/>
    </source>
</evidence>
<comment type="cofactor">
    <cofactor evidence="18 19">
        <name>K(+)</name>
        <dbReference type="ChEBI" id="CHEBI:29103"/>
    </cofactor>
    <text evidence="18 19">Binds 1 potassium ion per subunit.</text>
</comment>
<dbReference type="Proteomes" id="UP000523795">
    <property type="component" value="Unassembled WGS sequence"/>
</dbReference>
<dbReference type="HAMAP" id="MF_01966">
    <property type="entry name" value="NADHX_epimerase"/>
    <property type="match status" value="1"/>
</dbReference>
<evidence type="ECO:0000256" key="7">
    <source>
        <dbReference type="ARBA" id="ARBA00022840"/>
    </source>
</evidence>
<keyword evidence="10 17" id="KW-0520">NAD</keyword>
<comment type="caution">
    <text evidence="22">The sequence shown here is derived from an EMBL/GenBank/DDBJ whole genome shotgun (WGS) entry which is preliminary data.</text>
</comment>
<dbReference type="InterPro" id="IPR000631">
    <property type="entry name" value="CARKD"/>
</dbReference>
<comment type="similarity">
    <text evidence="3 19">In the N-terminal section; belongs to the NnrE/AIBP family.</text>
</comment>
<evidence type="ECO:0000256" key="16">
    <source>
        <dbReference type="ARBA" id="ARBA00049209"/>
    </source>
</evidence>
<comment type="caution">
    <text evidence="18">Lacks conserved residue(s) required for the propagation of feature annotation.</text>
</comment>
<comment type="catalytic activity">
    <reaction evidence="2 18 19">
        <text>(6R)-NADPHX = (6S)-NADPHX</text>
        <dbReference type="Rhea" id="RHEA:32227"/>
        <dbReference type="ChEBI" id="CHEBI:64076"/>
        <dbReference type="ChEBI" id="CHEBI:64077"/>
        <dbReference type="EC" id="5.1.99.6"/>
    </reaction>
</comment>
<dbReference type="PANTHER" id="PTHR12592:SF0">
    <property type="entry name" value="ATP-DEPENDENT (S)-NAD(P)H-HYDRATE DEHYDRATASE"/>
    <property type="match status" value="1"/>
</dbReference>
<dbReference type="PANTHER" id="PTHR12592">
    <property type="entry name" value="ATP-DEPENDENT (S)-NAD(P)H-HYDRATE DEHYDRATASE FAMILY MEMBER"/>
    <property type="match status" value="1"/>
</dbReference>
<sequence>MIKAWTGTQIRAAEAPLLAAGQGPALMQRAAHGLAGAVARELLRRRGRVYGAGVAVLAGSGNNGGDALYAGAFLARRGARTTAVLTSGRWHAGALAAFRRAGGTVLPAERPGPDLAGQLAGADVLIDGILGTGASGGLRGAAAGLVAALQQRTDRPGGSGPLVVACDLPSGVDADTGQLHEPVLRAGLTVTFGGAKLGLLADPGAGAAGRVETVDIGLGPHLDEPALRRLEPQDVGRLWPVPARHDHKYTRGVLGIAAGSASYPGAALLAARAAVATGVGMVRYLGPAQVCGQLNLVAPEVVCGTGSVAENRAQAWLVGPGAVADPDQAQRALDALGSGLPVVADAAALDLLPAELGPQVVLTPHAGELARVLAAQGVPADRDRIEAAPAEYARLAAGLTGATVLLKGAATVIASPAGTLFSQDNATAWMATAGSGDTLAGILGALAATVRPADLARAGIPEPDHSAAVAAMAALVHGLAGSAAAAGGPVSAEAMGRSVPAVVRRLLSLDRPAGT</sequence>
<feature type="binding site" evidence="17">
    <location>
        <position position="437"/>
    </location>
    <ligand>
        <name>(6S)-NADPHX</name>
        <dbReference type="ChEBI" id="CHEBI:64076"/>
    </ligand>
</feature>
<protein>
    <recommendedName>
        <fullName evidence="19">Bifunctional NAD(P)H-hydrate repair enzyme</fullName>
    </recommendedName>
    <alternativeName>
        <fullName evidence="19">Nicotinamide nucleotide repair protein</fullName>
    </alternativeName>
    <domain>
        <recommendedName>
            <fullName evidence="19">ADP-dependent (S)-NAD(P)H-hydrate dehydratase</fullName>
            <ecNumber evidence="19">4.2.1.136</ecNumber>
        </recommendedName>
        <alternativeName>
            <fullName evidence="19">ADP-dependent NAD(P)HX dehydratase</fullName>
        </alternativeName>
    </domain>
    <domain>
        <recommendedName>
            <fullName evidence="19">NAD(P)H-hydrate epimerase</fullName>
            <ecNumber evidence="19">5.1.99.6</ecNumber>
        </recommendedName>
    </domain>
</protein>
<evidence type="ECO:0000256" key="3">
    <source>
        <dbReference type="ARBA" id="ARBA00006001"/>
    </source>
</evidence>
<feature type="binding site" evidence="17">
    <location>
        <position position="436"/>
    </location>
    <ligand>
        <name>AMP</name>
        <dbReference type="ChEBI" id="CHEBI:456215"/>
    </ligand>
</feature>
<dbReference type="SUPFAM" id="SSF53613">
    <property type="entry name" value="Ribokinase-like"/>
    <property type="match status" value="1"/>
</dbReference>
<evidence type="ECO:0000256" key="17">
    <source>
        <dbReference type="HAMAP-Rule" id="MF_01965"/>
    </source>
</evidence>
<dbReference type="PROSITE" id="PS01050">
    <property type="entry name" value="YJEF_C_2"/>
    <property type="match status" value="1"/>
</dbReference>
<dbReference type="PIRSF" id="PIRSF017184">
    <property type="entry name" value="Nnr"/>
    <property type="match status" value="1"/>
</dbReference>
<comment type="catalytic activity">
    <reaction evidence="15 17 19">
        <text>(6S)-NADHX + ADP = AMP + phosphate + NADH + H(+)</text>
        <dbReference type="Rhea" id="RHEA:32223"/>
        <dbReference type="ChEBI" id="CHEBI:15378"/>
        <dbReference type="ChEBI" id="CHEBI:43474"/>
        <dbReference type="ChEBI" id="CHEBI:57945"/>
        <dbReference type="ChEBI" id="CHEBI:64074"/>
        <dbReference type="ChEBI" id="CHEBI:456215"/>
        <dbReference type="ChEBI" id="CHEBI:456216"/>
        <dbReference type="EC" id="4.2.1.136"/>
    </reaction>
</comment>